<gene>
    <name evidence="2" type="ORF">OIU77_011595</name>
</gene>
<proteinExistence type="predicted"/>
<feature type="compositionally biased region" description="Low complexity" evidence="1">
    <location>
        <begin position="167"/>
        <end position="182"/>
    </location>
</feature>
<dbReference type="Pfam" id="PF12043">
    <property type="entry name" value="DUF3527"/>
    <property type="match status" value="1"/>
</dbReference>
<dbReference type="PANTHER" id="PTHR31390">
    <property type="entry name" value="EXPRESSED PROTEIN"/>
    <property type="match status" value="1"/>
</dbReference>
<dbReference type="InterPro" id="IPR021916">
    <property type="entry name" value="DUF3527"/>
</dbReference>
<reference evidence="2" key="2">
    <citation type="journal article" date="2023" name="Int. J. Mol. Sci.">
        <title>De Novo Assembly and Annotation of 11 Diverse Shrub Willow (Salix) Genomes Reveals Novel Gene Organization in Sex-Linked Regions.</title>
        <authorList>
            <person name="Hyden B."/>
            <person name="Feng K."/>
            <person name="Yates T.B."/>
            <person name="Jawdy S."/>
            <person name="Cereghino C."/>
            <person name="Smart L.B."/>
            <person name="Muchero W."/>
        </authorList>
    </citation>
    <scope>NUCLEOTIDE SEQUENCE</scope>
    <source>
        <tissue evidence="2">Shoot tip</tissue>
    </source>
</reference>
<name>A0ABQ9A1J0_9ROSI</name>
<evidence type="ECO:0008006" key="4">
    <source>
        <dbReference type="Google" id="ProtNLM"/>
    </source>
</evidence>
<evidence type="ECO:0000256" key="1">
    <source>
        <dbReference type="SAM" id="MobiDB-lite"/>
    </source>
</evidence>
<feature type="compositionally biased region" description="Polar residues" evidence="1">
    <location>
        <begin position="1"/>
        <end position="10"/>
    </location>
</feature>
<dbReference type="EMBL" id="JAPFFI010000023">
    <property type="protein sequence ID" value="KAJ6321555.1"/>
    <property type="molecule type" value="Genomic_DNA"/>
</dbReference>
<sequence>MDDTSANAQKDGQGKEDSLHSFNHGRELSGDNELNCSQSKSERVVRRLAPRSASMYLDWGNMGFFSDGRNTAKTGSENRHGLARFDFDCPLAGTGSVSPLLRRNGSYDGDATFENVSSNEVKGSTSYNFMNSPGGLSSYSSQKLDKEARIPGSHKFGPETSHKRLVSMSSSNSTCSDQSSSSPSAAVTQGTLQCTWNGGNPHFVFSIDNQKLVYVAKLYSVDSADDKALESVYLFHSRKGAQKEHMIHDKESHLVGKLKVSTSFALCPKNSRIMQREFVLFGNENYTGELRSSSHDLRKNKGLSSRVAEVFRTSNSLKRRTNSIFGGSSAILENSSWEPSQERDNNIDALGGANLLENHLPPNLELAAILVRDHLPEKSQEKVGGWGLNFLKKVAVTQAEDVKSAVLSACCAQGSGDCSTSIDILIPAGLHGGPRTRNGGPSSLVDRWRSGGQCDCGGWDLGCPLTVLKSRSAHKEFSSPADTHQECKLVDMFIEGSETVAPPMRMVNVRDGLYFVSFQSTLSALQSFSIAVAFIHSQKVPVSNQNMYRS</sequence>
<evidence type="ECO:0000313" key="2">
    <source>
        <dbReference type="EMBL" id="KAJ6321555.1"/>
    </source>
</evidence>
<keyword evidence="3" id="KW-1185">Reference proteome</keyword>
<protein>
    <recommendedName>
        <fullName evidence="4">DUF3527 domain-containing protein</fullName>
    </recommendedName>
</protein>
<feature type="compositionally biased region" description="Basic and acidic residues" evidence="1">
    <location>
        <begin position="12"/>
        <end position="29"/>
    </location>
</feature>
<feature type="region of interest" description="Disordered" evidence="1">
    <location>
        <begin position="151"/>
        <end position="182"/>
    </location>
</feature>
<comment type="caution">
    <text evidence="2">The sequence shown here is derived from an EMBL/GenBank/DDBJ whole genome shotgun (WGS) entry which is preliminary data.</text>
</comment>
<accession>A0ABQ9A1J0</accession>
<evidence type="ECO:0000313" key="3">
    <source>
        <dbReference type="Proteomes" id="UP001141253"/>
    </source>
</evidence>
<feature type="region of interest" description="Disordered" evidence="1">
    <location>
        <begin position="1"/>
        <end position="41"/>
    </location>
</feature>
<dbReference type="PANTHER" id="PTHR31390:SF2">
    <property type="entry name" value="EXPRESSED PROTEIN"/>
    <property type="match status" value="1"/>
</dbReference>
<reference evidence="2" key="1">
    <citation type="submission" date="2022-10" db="EMBL/GenBank/DDBJ databases">
        <authorList>
            <person name="Hyden B.L."/>
            <person name="Feng K."/>
            <person name="Yates T."/>
            <person name="Jawdy S."/>
            <person name="Smart L.B."/>
            <person name="Muchero W."/>
        </authorList>
    </citation>
    <scope>NUCLEOTIDE SEQUENCE</scope>
    <source>
        <tissue evidence="2">Shoot tip</tissue>
    </source>
</reference>
<organism evidence="2 3">
    <name type="scientific">Salix suchowensis</name>
    <dbReference type="NCBI Taxonomy" id="1278906"/>
    <lineage>
        <taxon>Eukaryota</taxon>
        <taxon>Viridiplantae</taxon>
        <taxon>Streptophyta</taxon>
        <taxon>Embryophyta</taxon>
        <taxon>Tracheophyta</taxon>
        <taxon>Spermatophyta</taxon>
        <taxon>Magnoliopsida</taxon>
        <taxon>eudicotyledons</taxon>
        <taxon>Gunneridae</taxon>
        <taxon>Pentapetalae</taxon>
        <taxon>rosids</taxon>
        <taxon>fabids</taxon>
        <taxon>Malpighiales</taxon>
        <taxon>Salicaceae</taxon>
        <taxon>Saliceae</taxon>
        <taxon>Salix</taxon>
    </lineage>
</organism>
<dbReference type="Proteomes" id="UP001141253">
    <property type="component" value="Chromosome 8"/>
</dbReference>